<dbReference type="Gramene" id="TVU36566">
    <property type="protein sequence ID" value="TVU36566"/>
    <property type="gene ID" value="EJB05_18504"/>
</dbReference>
<evidence type="ECO:0000313" key="2">
    <source>
        <dbReference type="Proteomes" id="UP000324897"/>
    </source>
</evidence>
<dbReference type="Proteomes" id="UP000324897">
    <property type="component" value="Unassembled WGS sequence"/>
</dbReference>
<organism evidence="1 2">
    <name type="scientific">Eragrostis curvula</name>
    <name type="common">weeping love grass</name>
    <dbReference type="NCBI Taxonomy" id="38414"/>
    <lineage>
        <taxon>Eukaryota</taxon>
        <taxon>Viridiplantae</taxon>
        <taxon>Streptophyta</taxon>
        <taxon>Embryophyta</taxon>
        <taxon>Tracheophyta</taxon>
        <taxon>Spermatophyta</taxon>
        <taxon>Magnoliopsida</taxon>
        <taxon>Liliopsida</taxon>
        <taxon>Poales</taxon>
        <taxon>Poaceae</taxon>
        <taxon>PACMAD clade</taxon>
        <taxon>Chloridoideae</taxon>
        <taxon>Eragrostideae</taxon>
        <taxon>Eragrostidinae</taxon>
        <taxon>Eragrostis</taxon>
    </lineage>
</organism>
<reference evidence="1 2" key="1">
    <citation type="journal article" date="2019" name="Sci. Rep.">
        <title>A high-quality genome of Eragrostis curvula grass provides insights into Poaceae evolution and supports new strategies to enhance forage quality.</title>
        <authorList>
            <person name="Carballo J."/>
            <person name="Santos B.A.C.M."/>
            <person name="Zappacosta D."/>
            <person name="Garbus I."/>
            <person name="Selva J.P."/>
            <person name="Gallo C.A."/>
            <person name="Diaz A."/>
            <person name="Albertini E."/>
            <person name="Caccamo M."/>
            <person name="Echenique V."/>
        </authorList>
    </citation>
    <scope>NUCLEOTIDE SEQUENCE [LARGE SCALE GENOMIC DNA]</scope>
    <source>
        <strain evidence="2">cv. Victoria</strain>
        <tissue evidence="1">Leaf</tissue>
    </source>
</reference>
<dbReference type="AlphaFoldDB" id="A0A5J9VM74"/>
<evidence type="ECO:0000313" key="1">
    <source>
        <dbReference type="EMBL" id="TVU36566.1"/>
    </source>
</evidence>
<comment type="caution">
    <text evidence="1">The sequence shown here is derived from an EMBL/GenBank/DDBJ whole genome shotgun (WGS) entry which is preliminary data.</text>
</comment>
<keyword evidence="2" id="KW-1185">Reference proteome</keyword>
<accession>A0A5J9VM74</accession>
<gene>
    <name evidence="1" type="ORF">EJB05_18504</name>
</gene>
<proteinExistence type="predicted"/>
<dbReference type="EMBL" id="RWGY01000009">
    <property type="protein sequence ID" value="TVU36566.1"/>
    <property type="molecule type" value="Genomic_DNA"/>
</dbReference>
<name>A0A5J9VM74_9POAL</name>
<sequence>MDQVPEECYITSINELDGERTKNKQNRDLQVWIGQLIRTCWSSCDVGHRQWNEDDDNLVASDDEHGDAVWNLHRVDVWF</sequence>
<protein>
    <submittedName>
        <fullName evidence="1">Uncharacterized protein</fullName>
    </submittedName>
</protein>